<name>A0A918HST8_9ACTN</name>
<accession>A0A918HST8</accession>
<evidence type="ECO:0000313" key="2">
    <source>
        <dbReference type="EMBL" id="GGT99012.1"/>
    </source>
</evidence>
<comment type="caution">
    <text evidence="2">The sequence shown here is derived from an EMBL/GenBank/DDBJ whole genome shotgun (WGS) entry which is preliminary data.</text>
</comment>
<organism evidence="2 3">
    <name type="scientific">Streptomyces phaeofaciens</name>
    <dbReference type="NCBI Taxonomy" id="68254"/>
    <lineage>
        <taxon>Bacteria</taxon>
        <taxon>Bacillati</taxon>
        <taxon>Actinomycetota</taxon>
        <taxon>Actinomycetes</taxon>
        <taxon>Kitasatosporales</taxon>
        <taxon>Streptomycetaceae</taxon>
        <taxon>Streptomyces</taxon>
    </lineage>
</organism>
<sequence length="438" mass="46141">MSGFARAEGCGVGEPGAWGEVAAGLRVSRPVLVARLLELEAAGALTTAHVRAGAQVGGVNVRTVWRWLDAARTEGRVERRPRARLELSDQMWEALAQAGGNVAALHRHLEAAGGEAPSLASLHRAVRRDLQAGRVLPDRAVARREREEQQTRQALADLALAGPCEGGAAKVAARRLPRLVPEATGSLQVGENGALAGVALPAGARLVRTSSVRSVTEAVGQAMATQGAVCVFGDPGRGKTAAVRMALSEVPPGWKVTWVPVPVRPSVAGMRRAVFDALGLAGRFPHTSALSDAAVAGALSEARVLVVDEAQRLPVPCLEYLQSVWDHPGTRITLVLVGAGSERALSRLPQLASRIGAWQEVPRLTGAEVATVVTGFHPLWRTVPAADLTWIDRSCAHGTFRTWAALTAHLQNALLTAADASVDRALLGRLFQRVAPPL</sequence>
<dbReference type="GO" id="GO:0016887">
    <property type="term" value="F:ATP hydrolysis activity"/>
    <property type="evidence" value="ECO:0007669"/>
    <property type="project" value="InterPro"/>
</dbReference>
<proteinExistence type="predicted"/>
<dbReference type="InterPro" id="IPR049945">
    <property type="entry name" value="AAA_22"/>
</dbReference>
<protein>
    <recommendedName>
        <fullName evidence="1">ORC1/DEAH AAA+ ATPase domain-containing protein</fullName>
    </recommendedName>
</protein>
<evidence type="ECO:0000259" key="1">
    <source>
        <dbReference type="Pfam" id="PF13401"/>
    </source>
</evidence>
<dbReference type="InterPro" id="IPR052026">
    <property type="entry name" value="ExeA_AAA_ATPase_DNA-bind"/>
</dbReference>
<dbReference type="EMBL" id="BMSA01000059">
    <property type="protein sequence ID" value="GGT99012.1"/>
    <property type="molecule type" value="Genomic_DNA"/>
</dbReference>
<dbReference type="Gene3D" id="3.40.50.300">
    <property type="entry name" value="P-loop containing nucleotide triphosphate hydrolases"/>
    <property type="match status" value="1"/>
</dbReference>
<reference evidence="2" key="1">
    <citation type="journal article" date="2014" name="Int. J. Syst. Evol. Microbiol.">
        <title>Complete genome sequence of Corynebacterium casei LMG S-19264T (=DSM 44701T), isolated from a smear-ripened cheese.</title>
        <authorList>
            <consortium name="US DOE Joint Genome Institute (JGI-PGF)"/>
            <person name="Walter F."/>
            <person name="Albersmeier A."/>
            <person name="Kalinowski J."/>
            <person name="Ruckert C."/>
        </authorList>
    </citation>
    <scope>NUCLEOTIDE SEQUENCE</scope>
    <source>
        <strain evidence="2">JCM 4125</strain>
    </source>
</reference>
<dbReference type="InterPro" id="IPR027417">
    <property type="entry name" value="P-loop_NTPase"/>
</dbReference>
<keyword evidence="3" id="KW-1185">Reference proteome</keyword>
<reference evidence="2" key="2">
    <citation type="submission" date="2020-09" db="EMBL/GenBank/DDBJ databases">
        <authorList>
            <person name="Sun Q."/>
            <person name="Ohkuma M."/>
        </authorList>
    </citation>
    <scope>NUCLEOTIDE SEQUENCE</scope>
    <source>
        <strain evidence="2">JCM 4125</strain>
    </source>
</reference>
<dbReference type="AlphaFoldDB" id="A0A918HST8"/>
<evidence type="ECO:0000313" key="3">
    <source>
        <dbReference type="Proteomes" id="UP000646776"/>
    </source>
</evidence>
<dbReference type="Proteomes" id="UP000646776">
    <property type="component" value="Unassembled WGS sequence"/>
</dbReference>
<dbReference type="PANTHER" id="PTHR35894">
    <property type="entry name" value="GENERAL SECRETION PATHWAY PROTEIN A-RELATED"/>
    <property type="match status" value="1"/>
</dbReference>
<dbReference type="PANTHER" id="PTHR35894:SF1">
    <property type="entry name" value="PHOSPHORIBULOKINASE _ URIDINE KINASE FAMILY"/>
    <property type="match status" value="1"/>
</dbReference>
<gene>
    <name evidence="2" type="ORF">GCM10010226_90270</name>
</gene>
<feature type="domain" description="ORC1/DEAH AAA+ ATPase" evidence="1">
    <location>
        <begin position="225"/>
        <end position="340"/>
    </location>
</feature>
<dbReference type="Pfam" id="PF13401">
    <property type="entry name" value="AAA_22"/>
    <property type="match status" value="1"/>
</dbReference>
<dbReference type="SUPFAM" id="SSF52540">
    <property type="entry name" value="P-loop containing nucleoside triphosphate hydrolases"/>
    <property type="match status" value="1"/>
</dbReference>